<evidence type="ECO:0000313" key="2">
    <source>
        <dbReference type="EMBL" id="MBC9934719.1"/>
    </source>
</evidence>
<evidence type="ECO:0000313" key="3">
    <source>
        <dbReference type="Proteomes" id="UP000659124"/>
    </source>
</evidence>
<protein>
    <submittedName>
        <fullName evidence="2">Uncharacterized protein</fullName>
    </submittedName>
</protein>
<keyword evidence="3" id="KW-1185">Reference proteome</keyword>
<gene>
    <name evidence="2" type="ORF">ICL07_30355</name>
</gene>
<feature type="compositionally biased region" description="Basic and acidic residues" evidence="1">
    <location>
        <begin position="30"/>
        <end position="45"/>
    </location>
</feature>
<dbReference type="RefSeq" id="WP_188091808.1">
    <property type="nucleotide sequence ID" value="NZ_JACVFC010000006.1"/>
</dbReference>
<proteinExistence type="predicted"/>
<evidence type="ECO:0000256" key="1">
    <source>
        <dbReference type="SAM" id="MobiDB-lite"/>
    </source>
</evidence>
<feature type="region of interest" description="Disordered" evidence="1">
    <location>
        <begin position="28"/>
        <end position="61"/>
    </location>
</feature>
<dbReference type="PROSITE" id="PS51257">
    <property type="entry name" value="PROKAR_LIPOPROTEIN"/>
    <property type="match status" value="1"/>
</dbReference>
<organism evidence="2 3">
    <name type="scientific">Chitinophaga qingshengii</name>
    <dbReference type="NCBI Taxonomy" id="1569794"/>
    <lineage>
        <taxon>Bacteria</taxon>
        <taxon>Pseudomonadati</taxon>
        <taxon>Bacteroidota</taxon>
        <taxon>Chitinophagia</taxon>
        <taxon>Chitinophagales</taxon>
        <taxon>Chitinophagaceae</taxon>
        <taxon>Chitinophaga</taxon>
    </lineage>
</organism>
<sequence>MHLPKSLLGAMLAGITIQSATSCQQTKPPAVKEVKKDSIKAKTDTARVQPPADGCPACGMG</sequence>
<name>A0ABR7TZE4_9BACT</name>
<dbReference type="EMBL" id="JACVFC010000006">
    <property type="protein sequence ID" value="MBC9934719.1"/>
    <property type="molecule type" value="Genomic_DNA"/>
</dbReference>
<comment type="caution">
    <text evidence="2">The sequence shown here is derived from an EMBL/GenBank/DDBJ whole genome shotgun (WGS) entry which is preliminary data.</text>
</comment>
<accession>A0ABR7TZE4</accession>
<dbReference type="Proteomes" id="UP000659124">
    <property type="component" value="Unassembled WGS sequence"/>
</dbReference>
<reference evidence="2 3" key="1">
    <citation type="submission" date="2020-09" db="EMBL/GenBank/DDBJ databases">
        <title>Genome sequences of type strains of Chitinophaga qingshengii and Chitinophaga varians.</title>
        <authorList>
            <person name="Kittiwongwattana C."/>
        </authorList>
    </citation>
    <scope>NUCLEOTIDE SEQUENCE [LARGE SCALE GENOMIC DNA]</scope>
    <source>
        <strain evidence="2 3">JCM 30026</strain>
    </source>
</reference>